<evidence type="ECO:0000256" key="1">
    <source>
        <dbReference type="ARBA" id="ARBA00009437"/>
    </source>
</evidence>
<dbReference type="GO" id="GO:0000976">
    <property type="term" value="F:transcription cis-regulatory region binding"/>
    <property type="evidence" value="ECO:0007669"/>
    <property type="project" value="TreeGrafter"/>
</dbReference>
<gene>
    <name evidence="6" type="ORF">C7378_3273</name>
</gene>
<dbReference type="PRINTS" id="PR00039">
    <property type="entry name" value="HTHLYSR"/>
</dbReference>
<protein>
    <submittedName>
        <fullName evidence="6">DNA-binding transcriptional LysR family regulator</fullName>
    </submittedName>
</protein>
<comment type="caution">
    <text evidence="6">The sequence shown here is derived from an EMBL/GenBank/DDBJ whole genome shotgun (WGS) entry which is preliminary data.</text>
</comment>
<keyword evidence="7" id="KW-1185">Reference proteome</keyword>
<dbReference type="SUPFAM" id="SSF46785">
    <property type="entry name" value="Winged helix' DNA-binding domain"/>
    <property type="match status" value="1"/>
</dbReference>
<evidence type="ECO:0000313" key="6">
    <source>
        <dbReference type="EMBL" id="TCK70883.1"/>
    </source>
</evidence>
<evidence type="ECO:0000256" key="3">
    <source>
        <dbReference type="ARBA" id="ARBA00023125"/>
    </source>
</evidence>
<dbReference type="Pfam" id="PF03466">
    <property type="entry name" value="LysR_substrate"/>
    <property type="match status" value="1"/>
</dbReference>
<dbReference type="Gene3D" id="1.10.10.10">
    <property type="entry name" value="Winged helix-like DNA-binding domain superfamily/Winged helix DNA-binding domain"/>
    <property type="match status" value="1"/>
</dbReference>
<dbReference type="PROSITE" id="PS50931">
    <property type="entry name" value="HTH_LYSR"/>
    <property type="match status" value="1"/>
</dbReference>
<evidence type="ECO:0000313" key="7">
    <source>
        <dbReference type="Proteomes" id="UP000295210"/>
    </source>
</evidence>
<dbReference type="Proteomes" id="UP000295210">
    <property type="component" value="Unassembled WGS sequence"/>
</dbReference>
<dbReference type="InterPro" id="IPR005119">
    <property type="entry name" value="LysR_subst-bd"/>
</dbReference>
<dbReference type="Pfam" id="PF00126">
    <property type="entry name" value="HTH_1"/>
    <property type="match status" value="1"/>
</dbReference>
<proteinExistence type="inferred from homology"/>
<dbReference type="FunFam" id="1.10.10.10:FF:000001">
    <property type="entry name" value="LysR family transcriptional regulator"/>
    <property type="match status" value="1"/>
</dbReference>
<dbReference type="SUPFAM" id="SSF53850">
    <property type="entry name" value="Periplasmic binding protein-like II"/>
    <property type="match status" value="1"/>
</dbReference>
<dbReference type="PANTHER" id="PTHR30126">
    <property type="entry name" value="HTH-TYPE TRANSCRIPTIONAL REGULATOR"/>
    <property type="match status" value="1"/>
</dbReference>
<accession>A0A4R1L1X4</accession>
<sequence>MDFEQLRTFLEVSRLKSFSRAAEKLGVTQPAISAQIRSLENESGARLFDRDGGKVTFTAAGRVFEPFAEHCLQMHSHIMVTIGELHRSPRGEISVSANEATSLYVLPTVFAQFRRQYTRVALSIVRADRSRTMEGVLNREVDFGIVSVPVKDPRLTVDIIHKDEVVLVAPSGHSLVPRGNIRLEELPQQPLLLPKQGRQRDQIDDLFRSHDLNPRVGMEVESSELLKRLVIAGLGLGFLPRANVLTEERAGLLKILKVDGVRLIRELALVYRKDKTLTRAAHAFLEIATGRARPHNSPSAAKAK</sequence>
<evidence type="ECO:0000256" key="2">
    <source>
        <dbReference type="ARBA" id="ARBA00023015"/>
    </source>
</evidence>
<dbReference type="RefSeq" id="WP_131998988.1">
    <property type="nucleotide sequence ID" value="NZ_SMGK01000006.1"/>
</dbReference>
<dbReference type="PANTHER" id="PTHR30126:SF39">
    <property type="entry name" value="HTH-TYPE TRANSCRIPTIONAL REGULATOR CYSL"/>
    <property type="match status" value="1"/>
</dbReference>
<keyword evidence="4" id="KW-0804">Transcription</keyword>
<evidence type="ECO:0000259" key="5">
    <source>
        <dbReference type="PROSITE" id="PS50931"/>
    </source>
</evidence>
<keyword evidence="2" id="KW-0805">Transcription regulation</keyword>
<dbReference type="InterPro" id="IPR036390">
    <property type="entry name" value="WH_DNA-bd_sf"/>
</dbReference>
<dbReference type="Gene3D" id="3.40.190.290">
    <property type="match status" value="1"/>
</dbReference>
<dbReference type="AlphaFoldDB" id="A0A4R1L1X4"/>
<evidence type="ECO:0000256" key="4">
    <source>
        <dbReference type="ARBA" id="ARBA00023163"/>
    </source>
</evidence>
<organism evidence="6 7">
    <name type="scientific">Acidipila rosea</name>
    <dbReference type="NCBI Taxonomy" id="768535"/>
    <lineage>
        <taxon>Bacteria</taxon>
        <taxon>Pseudomonadati</taxon>
        <taxon>Acidobacteriota</taxon>
        <taxon>Terriglobia</taxon>
        <taxon>Terriglobales</taxon>
        <taxon>Acidobacteriaceae</taxon>
        <taxon>Acidipila</taxon>
    </lineage>
</organism>
<reference evidence="6 7" key="1">
    <citation type="submission" date="2019-03" db="EMBL/GenBank/DDBJ databases">
        <title>Genomic Encyclopedia of Type Strains, Phase IV (KMG-IV): sequencing the most valuable type-strain genomes for metagenomic binning, comparative biology and taxonomic classification.</title>
        <authorList>
            <person name="Goeker M."/>
        </authorList>
    </citation>
    <scope>NUCLEOTIDE SEQUENCE [LARGE SCALE GENOMIC DNA]</scope>
    <source>
        <strain evidence="6 7">DSM 103428</strain>
    </source>
</reference>
<feature type="domain" description="HTH lysR-type" evidence="5">
    <location>
        <begin position="1"/>
        <end position="58"/>
    </location>
</feature>
<comment type="similarity">
    <text evidence="1">Belongs to the LysR transcriptional regulatory family.</text>
</comment>
<dbReference type="CDD" id="cd05466">
    <property type="entry name" value="PBP2_LTTR_substrate"/>
    <property type="match status" value="1"/>
</dbReference>
<dbReference type="InterPro" id="IPR000847">
    <property type="entry name" value="LysR_HTH_N"/>
</dbReference>
<dbReference type="GO" id="GO:0003700">
    <property type="term" value="F:DNA-binding transcription factor activity"/>
    <property type="evidence" value="ECO:0007669"/>
    <property type="project" value="InterPro"/>
</dbReference>
<dbReference type="EMBL" id="SMGK01000006">
    <property type="protein sequence ID" value="TCK70883.1"/>
    <property type="molecule type" value="Genomic_DNA"/>
</dbReference>
<dbReference type="InterPro" id="IPR036388">
    <property type="entry name" value="WH-like_DNA-bd_sf"/>
</dbReference>
<name>A0A4R1L1X4_9BACT</name>
<keyword evidence="3 6" id="KW-0238">DNA-binding</keyword>
<dbReference type="OrthoDB" id="9803735at2"/>